<dbReference type="PANTHER" id="PTHR34448">
    <property type="entry name" value="AMINOPEPTIDASE"/>
    <property type="match status" value="1"/>
</dbReference>
<dbReference type="GO" id="GO:0046872">
    <property type="term" value="F:metal ion binding"/>
    <property type="evidence" value="ECO:0007669"/>
    <property type="project" value="UniProtKB-KW"/>
</dbReference>
<keyword evidence="7" id="KW-0479">Metal-binding</keyword>
<dbReference type="EC" id="3.4.11.-" evidence="10"/>
<dbReference type="GO" id="GO:0008237">
    <property type="term" value="F:metallopeptidase activity"/>
    <property type="evidence" value="ECO:0007669"/>
    <property type="project" value="UniProtKB-KW"/>
</dbReference>
<evidence type="ECO:0000313" key="13">
    <source>
        <dbReference type="Proteomes" id="UP001302829"/>
    </source>
</evidence>
<dbReference type="Proteomes" id="UP000536100">
    <property type="component" value="Unassembled WGS sequence"/>
</dbReference>
<evidence type="ECO:0000313" key="10">
    <source>
        <dbReference type="EMBL" id="MBB6213294.1"/>
    </source>
</evidence>
<protein>
    <submittedName>
        <fullName evidence="10">Aminopeptidase</fullName>
        <ecNumber evidence="10">3.4.11.-</ecNumber>
    </submittedName>
</protein>
<organism evidence="10 12">
    <name type="scientific">Borreliella californiensis</name>
    <dbReference type="NCBI Taxonomy" id="373543"/>
    <lineage>
        <taxon>Bacteria</taxon>
        <taxon>Pseudomonadati</taxon>
        <taxon>Spirochaetota</taxon>
        <taxon>Spirochaetia</taxon>
        <taxon>Spirochaetales</taxon>
        <taxon>Borreliaceae</taxon>
        <taxon>Borreliella</taxon>
    </lineage>
</organism>
<gene>
    <name evidence="10" type="ORF">HNP67_000777</name>
    <name evidence="11" type="ORF">QIA39_00340</name>
</gene>
<dbReference type="Proteomes" id="UP001302829">
    <property type="component" value="Chromosome"/>
</dbReference>
<dbReference type="InterPro" id="IPR052170">
    <property type="entry name" value="M29_Exopeptidase"/>
</dbReference>
<evidence type="ECO:0000256" key="5">
    <source>
        <dbReference type="ARBA" id="ARBA00022438"/>
    </source>
</evidence>
<comment type="cofactor">
    <cofactor evidence="3">
        <name>Zn(2+)</name>
        <dbReference type="ChEBI" id="CHEBI:29105"/>
    </cofactor>
</comment>
<keyword evidence="6" id="KW-0645">Protease</keyword>
<dbReference type="PANTHER" id="PTHR34448:SF3">
    <property type="entry name" value="AMINOPEPTIDASE AMPS"/>
    <property type="match status" value="1"/>
</dbReference>
<proteinExistence type="inferred from homology"/>
<reference evidence="11 13" key="2">
    <citation type="submission" date="2023-07" db="EMBL/GenBank/DDBJ databases">
        <title>Genome sequencing of multiple Borrelia sensu lato isolates.</title>
        <authorList>
            <person name="Mongodin E.F."/>
            <person name="Rudenko N."/>
            <person name="Fraser C.M."/>
            <person name="Schutzer S."/>
            <person name="Luft B."/>
            <person name="Morgan R."/>
            <person name="Chastens S."/>
            <person name="Qiu W."/>
        </authorList>
    </citation>
    <scope>NUCLEOTIDE SEQUENCE [LARGE SCALE GENOMIC DNA]</scope>
    <source>
        <strain evidence="11 13">CA446</strain>
    </source>
</reference>
<comment type="cofactor">
    <cofactor evidence="2">
        <name>Mg(2+)</name>
        <dbReference type="ChEBI" id="CHEBI:18420"/>
    </cofactor>
</comment>
<keyword evidence="8 10" id="KW-0378">Hydrolase</keyword>
<name>A0A7W9ZNA9_9SPIR</name>
<keyword evidence="13" id="KW-1185">Reference proteome</keyword>
<evidence type="ECO:0000256" key="6">
    <source>
        <dbReference type="ARBA" id="ARBA00022670"/>
    </source>
</evidence>
<evidence type="ECO:0000256" key="9">
    <source>
        <dbReference type="ARBA" id="ARBA00023049"/>
    </source>
</evidence>
<dbReference type="Pfam" id="PF02073">
    <property type="entry name" value="Peptidase_M29"/>
    <property type="match status" value="1"/>
</dbReference>
<dbReference type="PRINTS" id="PR00919">
    <property type="entry name" value="THERMOPTASE"/>
</dbReference>
<evidence type="ECO:0000256" key="1">
    <source>
        <dbReference type="ARBA" id="ARBA00001941"/>
    </source>
</evidence>
<evidence type="ECO:0000256" key="8">
    <source>
        <dbReference type="ARBA" id="ARBA00022801"/>
    </source>
</evidence>
<dbReference type="RefSeq" id="WP_184125125.1">
    <property type="nucleotide sequence ID" value="NZ_CP124076.1"/>
</dbReference>
<evidence type="ECO:0000313" key="11">
    <source>
        <dbReference type="EMBL" id="WNY70144.1"/>
    </source>
</evidence>
<evidence type="ECO:0000256" key="7">
    <source>
        <dbReference type="ARBA" id="ARBA00022723"/>
    </source>
</evidence>
<dbReference type="InterPro" id="IPR000787">
    <property type="entry name" value="Peptidase_M29"/>
</dbReference>
<accession>A0A7W9ZNA9</accession>
<dbReference type="EMBL" id="JACHFB010000002">
    <property type="protein sequence ID" value="MBB6213294.1"/>
    <property type="molecule type" value="Genomic_DNA"/>
</dbReference>
<dbReference type="InterPro" id="IPR035097">
    <property type="entry name" value="M29_N-terminal"/>
</dbReference>
<comment type="cofactor">
    <cofactor evidence="1">
        <name>Co(2+)</name>
        <dbReference type="ChEBI" id="CHEBI:48828"/>
    </cofactor>
</comment>
<dbReference type="EMBL" id="CP132476">
    <property type="protein sequence ID" value="WNY70144.1"/>
    <property type="molecule type" value="Genomic_DNA"/>
</dbReference>
<dbReference type="SUPFAM" id="SSF144052">
    <property type="entry name" value="Thermophilic metalloprotease-like"/>
    <property type="match status" value="1"/>
</dbReference>
<dbReference type="GO" id="GO:0006508">
    <property type="term" value="P:proteolysis"/>
    <property type="evidence" value="ECO:0007669"/>
    <property type="project" value="UniProtKB-KW"/>
</dbReference>
<dbReference type="AlphaFoldDB" id="A0A7W9ZNA9"/>
<comment type="similarity">
    <text evidence="4">Belongs to the peptidase M29 family.</text>
</comment>
<keyword evidence="9" id="KW-0482">Metalloprotease</keyword>
<dbReference type="GO" id="GO:0004177">
    <property type="term" value="F:aminopeptidase activity"/>
    <property type="evidence" value="ECO:0007669"/>
    <property type="project" value="UniProtKB-KW"/>
</dbReference>
<reference evidence="10 12" key="1">
    <citation type="submission" date="2020-08" db="EMBL/GenBank/DDBJ databases">
        <title>Genomic Encyclopedia of Type Strains, Phase IV (KMG-IV): sequencing the most valuable type-strain genomes for metagenomic binning, comparative biology and taxonomic classification.</title>
        <authorList>
            <person name="Goeker M."/>
        </authorList>
    </citation>
    <scope>NUCLEOTIDE SEQUENCE [LARGE SCALE GENOMIC DNA]</scope>
    <source>
        <strain evidence="10 12">DSM 17989</strain>
    </source>
</reference>
<evidence type="ECO:0000256" key="4">
    <source>
        <dbReference type="ARBA" id="ARBA00008236"/>
    </source>
</evidence>
<keyword evidence="5 10" id="KW-0031">Aminopeptidase</keyword>
<evidence type="ECO:0000256" key="2">
    <source>
        <dbReference type="ARBA" id="ARBA00001946"/>
    </source>
</evidence>
<sequence>MEKDLIKYAELIILKGINLQKNQCVLIQGSIDNYNFLKILAKKAYEHGAKYVKLNIKDIDILKSRLKFSQEESLVFIPNAEKSFLEEMVQDKWARINVDDTENFEDLKESSIGQKMSIYQKSLNLASKTLSQAIMSNEIAWCVVCAPGPKWASKVLNKKEGSQTLEEFFKIQKKILLLDREDPIKNWESHGEKLHKRCKTLNELNLEKVIFKNEKTNLEVYLLETSLWTGGSEKVKGTEIEFNANMPTEEVFTTPNYKKTKGIVYATRPVMVLETLISGIWLKFENGKVVDFGCDDEKQKEILKSHIETDIQAKYIGEVALVDSSSPIYQSNLIFYSTLYDENASCHIALGAAYPSCLSNEEDLKTDVDKLTYGCNVSLIHTDLMIGSDDLNVIGMDKNGKEHTIIKAGKFAI</sequence>
<evidence type="ECO:0000313" key="12">
    <source>
        <dbReference type="Proteomes" id="UP000536100"/>
    </source>
</evidence>
<evidence type="ECO:0000256" key="3">
    <source>
        <dbReference type="ARBA" id="ARBA00001947"/>
    </source>
</evidence>
<dbReference type="Gene3D" id="3.40.1830.10">
    <property type="entry name" value="Thermophilic metalloprotease (M29)"/>
    <property type="match status" value="1"/>
</dbReference>